<evidence type="ECO:0000256" key="1">
    <source>
        <dbReference type="SAM" id="Coils"/>
    </source>
</evidence>
<evidence type="ECO:0008006" key="4">
    <source>
        <dbReference type="Google" id="ProtNLM"/>
    </source>
</evidence>
<name>A0A6M3M765_9ZZZZ</name>
<sequence length="2039" mass="215954">MAEAISQAVMARAMQLQAQAQAEQEAQRRAAAEAAAAEYERTRSNTWGEAATNLPIQALSGAVGLGQAAYGLGNMATLGLLDRAVGMSDNFQQTQQFLGELQSGPTQQAAANVSQAFDERGILSGLGEAVTSPAYLQQLLVGNIPSLLPGAAAARAGAVAGAANATARGLTGEAAQAATSKAAQTALGRAVGGQVAGAVNVDTINAVDEAGGSELQQQLGGLGAAALAGVAAPAIMRLTGAGRLEAAAANALPGGAALGLGSGGVVRNVLGGAARETAEEAPQSASERIAQNLFVPGADLFEGVGEAAAIGGLAGGLLGGGMGGAISLSTPRTSANTPLGAAIRDGLQRQNAEQGAPIAASGLGESPVEEIDLGATPLPTEEIDLGATPLPGEGLPLPQVDEAPIEEITGAPAPLRSLYDITGRRPQVAEPPLPVMDVEEVAAPPRTGALGVLDAQRNRGRLGGTDLFAGPLPPEGAFPQGTAEQQIAEAVATKAPGQQAIDFDAPAPTWKKALARELGLKPQSLRGKHWDRFQAAAAAAGVDPTSPNANEFLATVARDLTADTADTAKFAEMLAAKYASAVEPRLDDGLNNEGDPVTGTQDAQPGDRGGVTAPRTLQDALALTEDEYIQQVNPTGKVTDAEDTMIVNRGDLSLPAETTVVEQFADKQGVASEVHADAEGNLYAVQNNEVVGELVPGADETLINVVSDAQGRGIGTGLAAALIRRDPFAQAGSFSPSGEATRRAAFRRVQEEAALATAPAPAPVETNFAEPLPLGIDATIERNLRVDPSSDRQQATADAYGDLIMDAASSDVLDEYFMAIKNHDGWSKLNDAQRDQLVNDFNLRYDALESGTARFDRALGERGPGMGIGQFSRLVSAANRNRPAGSPEVIGVEDVAGYEAMTGHAAPPDARGVFSDGNIYLIRENLSNANDMANVLAHERGHAGLDALLGDRLPAVVNRLWTNAATRERIKAKMKALNGAVDPEQGGLRRLAGEEVLADMLAGGEKINGDILTKARAAVENAFASMLGISNLRMTNAEVDALLRDTAAVTRGVNPASLDMSKQHMQGLEFALTDPDSFLSEDVRFSRSAADLDVILAAATAEGEGSKRNIADVAKETGADALQKVRSIGTATAADKARRLALDLVPLNQMANLYDKYFDGMLGEFARLKRTKEATFNKLITSGTELNYQGEALGKLSPMDTANKIKAFAQKNPARMQAWNQVQQMGTLYRLWPDRAMDKQSAINYESAGFSEAERTQAHADLQRLWKSVGPEGQRLYKETQAIYSFMWNSRFNALKADIARVMAPRTEDGVPMAPAEFFKTKEFKAAYGDRIESAMSKMRTGPYSPLQRYGNYLVTVRTADGKVDWFSGHDTIEEANAQRQQLLAGDYAGEGFTVSMPTLRREHNWELDGINQATINAIEKSVDGIVSHAADPGLHNAIREGLVEAYLQSLPQGAFMQHANRRKNTKGATTDAFRGFSDYTLKAARSVASLRYDGQITEKLAQLQTKASEKANDEHGIKRQRALEAVKRQHAASLATERSPVADALSQAGFLWFMSSPSQVIINAMQTPMVTLPRLAGSYGNANALRGIKQAMSDFAKSRGNMLGDKSILGADSVERKVMQDLFERGTLDFTLSHDMSALANGEVGTTMSGHWRKALEVAGFFMNKSEVFNRQVVALAAARLEMQKRGLGSDATPEQIAEVADAADAATLTTQFDYSQSNKPTVMQGPWRKVIFQFQQYRVNMLAMMGKDIRDSFTGTPEEKATARRALSWMLGTQLALTGAAGTVLAPMAFFIADLFRDDDDLLDSRTEFVRSAPQWLTHGALAGALDLSRVGADGLLTFGGQYAPAEASAKETFQHYVMQNIGPWAGLGTNIFTGIEKAMEGNHVAAAKALMPSGIGAAYKSLFEGQQGAKDARQIVYYEPGVWDTVTGAMGLRSGGRREAEEARGAVYEATMRAQTVKRRYLGRLALGHATSDQDMINEAMERVHEWNRAYPDQAIKGSSIASAVVSRARSQINASQYGVPGARPPARSILESVGL</sequence>
<feature type="coiled-coil region" evidence="1">
    <location>
        <begin position="13"/>
        <end position="42"/>
    </location>
</feature>
<accession>A0A6M3M765</accession>
<reference evidence="3" key="1">
    <citation type="submission" date="2020-03" db="EMBL/GenBank/DDBJ databases">
        <title>The deep terrestrial virosphere.</title>
        <authorList>
            <person name="Holmfeldt K."/>
            <person name="Nilsson E."/>
            <person name="Simone D."/>
            <person name="Lopez-Fernandez M."/>
            <person name="Wu X."/>
            <person name="de Brujin I."/>
            <person name="Lundin D."/>
            <person name="Andersson A."/>
            <person name="Bertilsson S."/>
            <person name="Dopson M."/>
        </authorList>
    </citation>
    <scope>NUCLEOTIDE SEQUENCE</scope>
    <source>
        <strain evidence="3">MM171A00102</strain>
    </source>
</reference>
<proteinExistence type="predicted"/>
<organism evidence="3">
    <name type="scientific">viral metagenome</name>
    <dbReference type="NCBI Taxonomy" id="1070528"/>
    <lineage>
        <taxon>unclassified sequences</taxon>
        <taxon>metagenomes</taxon>
        <taxon>organismal metagenomes</taxon>
    </lineage>
</organism>
<evidence type="ECO:0000256" key="2">
    <source>
        <dbReference type="SAM" id="MobiDB-lite"/>
    </source>
</evidence>
<keyword evidence="1" id="KW-0175">Coiled coil</keyword>
<evidence type="ECO:0000313" key="3">
    <source>
        <dbReference type="EMBL" id="QJB01475.1"/>
    </source>
</evidence>
<dbReference type="NCBIfam" id="NF032893">
    <property type="entry name" value="tail-700"/>
    <property type="match status" value="1"/>
</dbReference>
<protein>
    <recommendedName>
        <fullName evidence="4">Large polyvalent protein associated domain-containing protein</fullName>
    </recommendedName>
</protein>
<gene>
    <name evidence="3" type="ORF">MM171A00102_0034</name>
</gene>
<feature type="region of interest" description="Disordered" evidence="2">
    <location>
        <begin position="585"/>
        <end position="613"/>
    </location>
</feature>
<dbReference type="EMBL" id="MT143709">
    <property type="protein sequence ID" value="QJB01475.1"/>
    <property type="molecule type" value="Genomic_DNA"/>
</dbReference>